<organism evidence="1 2">
    <name type="scientific">Paenibacillus ferrarius</name>
    <dbReference type="NCBI Taxonomy" id="1469647"/>
    <lineage>
        <taxon>Bacteria</taxon>
        <taxon>Bacillati</taxon>
        <taxon>Bacillota</taxon>
        <taxon>Bacilli</taxon>
        <taxon>Bacillales</taxon>
        <taxon>Paenibacillaceae</taxon>
        <taxon>Paenibacillus</taxon>
    </lineage>
</organism>
<comment type="caution">
    <text evidence="1">The sequence shown here is derived from an EMBL/GenBank/DDBJ whole genome shotgun (WGS) entry which is preliminary data.</text>
</comment>
<dbReference type="STRING" id="1469647.BC351_24080"/>
<proteinExistence type="predicted"/>
<accession>A0A1V4HLS8</accession>
<evidence type="ECO:0000313" key="2">
    <source>
        <dbReference type="Proteomes" id="UP000190626"/>
    </source>
</evidence>
<dbReference type="EMBL" id="MBTG01000010">
    <property type="protein sequence ID" value="OPH58430.1"/>
    <property type="molecule type" value="Genomic_DNA"/>
</dbReference>
<evidence type="ECO:0000313" key="1">
    <source>
        <dbReference type="EMBL" id="OPH58430.1"/>
    </source>
</evidence>
<name>A0A1V4HLS8_9BACL</name>
<protein>
    <submittedName>
        <fullName evidence="1">Uncharacterized protein</fullName>
    </submittedName>
</protein>
<keyword evidence="2" id="KW-1185">Reference proteome</keyword>
<dbReference type="Proteomes" id="UP000190626">
    <property type="component" value="Unassembled WGS sequence"/>
</dbReference>
<reference evidence="2" key="1">
    <citation type="submission" date="2016-07" db="EMBL/GenBank/DDBJ databases">
        <authorList>
            <person name="Florea S."/>
            <person name="Webb J.S."/>
            <person name="Jaromczyk J."/>
            <person name="Schardl C.L."/>
        </authorList>
    </citation>
    <scope>NUCLEOTIDE SEQUENCE [LARGE SCALE GENOMIC DNA]</scope>
    <source>
        <strain evidence="2">CY1</strain>
    </source>
</reference>
<sequence>MEKPVKVQAFSGNVAEKWKSLRLCRNFKHYHPEIGNKPQKDVQSQEFIDFGLNQALNDA</sequence>
<dbReference type="AlphaFoldDB" id="A0A1V4HLS8"/>
<gene>
    <name evidence="1" type="ORF">BC351_24080</name>
</gene>